<feature type="transmembrane region" description="Helical" evidence="1">
    <location>
        <begin position="70"/>
        <end position="100"/>
    </location>
</feature>
<dbReference type="AlphaFoldDB" id="A0A0G0ZXX0"/>
<proteinExistence type="predicted"/>
<dbReference type="Proteomes" id="UP000034837">
    <property type="component" value="Unassembled WGS sequence"/>
</dbReference>
<accession>A0A0G0ZXX0</accession>
<feature type="transmembrane region" description="Helical" evidence="1">
    <location>
        <begin position="41"/>
        <end position="63"/>
    </location>
</feature>
<keyword evidence="1" id="KW-0472">Membrane</keyword>
<comment type="caution">
    <text evidence="2">The sequence shown here is derived from an EMBL/GenBank/DDBJ whole genome shotgun (WGS) entry which is preliminary data.</text>
</comment>
<evidence type="ECO:0000313" key="3">
    <source>
        <dbReference type="Proteomes" id="UP000034837"/>
    </source>
</evidence>
<sequence length="106" mass="11354">MLLAGFEPRAAGFEEKPKVSSAVAREANPVARAKQEWYNPAMLLIIVPLLAIAALVAGILLIVKRKNTPWYLWAGIGLVVLFILSLPLTLPFAALGLLLLTGGSFS</sequence>
<keyword evidence="1" id="KW-1133">Transmembrane helix</keyword>
<gene>
    <name evidence="2" type="ORF">UV20_C0050G0011</name>
</gene>
<name>A0A0G0ZXX0_9BACT</name>
<keyword evidence="1" id="KW-0812">Transmembrane</keyword>
<evidence type="ECO:0000256" key="1">
    <source>
        <dbReference type="SAM" id="Phobius"/>
    </source>
</evidence>
<protein>
    <submittedName>
        <fullName evidence="2">Uncharacterized protein</fullName>
    </submittedName>
</protein>
<evidence type="ECO:0000313" key="2">
    <source>
        <dbReference type="EMBL" id="KKS53514.1"/>
    </source>
</evidence>
<dbReference type="EMBL" id="LCDO01000050">
    <property type="protein sequence ID" value="KKS53514.1"/>
    <property type="molecule type" value="Genomic_DNA"/>
</dbReference>
<organism evidence="2 3">
    <name type="scientific">Candidatus Magasanikbacteria bacterium GW2011_GWA2_42_32</name>
    <dbReference type="NCBI Taxonomy" id="1619039"/>
    <lineage>
        <taxon>Bacteria</taxon>
        <taxon>Candidatus Magasanikiibacteriota</taxon>
    </lineage>
</organism>
<reference evidence="2 3" key="1">
    <citation type="journal article" date="2015" name="Nature">
        <title>rRNA introns, odd ribosomes, and small enigmatic genomes across a large radiation of phyla.</title>
        <authorList>
            <person name="Brown C.T."/>
            <person name="Hug L.A."/>
            <person name="Thomas B.C."/>
            <person name="Sharon I."/>
            <person name="Castelle C.J."/>
            <person name="Singh A."/>
            <person name="Wilkins M.J."/>
            <person name="Williams K.H."/>
            <person name="Banfield J.F."/>
        </authorList>
    </citation>
    <scope>NUCLEOTIDE SEQUENCE [LARGE SCALE GENOMIC DNA]</scope>
</reference>